<reference evidence="2" key="1">
    <citation type="submission" date="2018-04" db="EMBL/GenBank/DDBJ databases">
        <authorList>
            <person name="Lucker S."/>
            <person name="Sakoula D."/>
        </authorList>
    </citation>
    <scope>NUCLEOTIDE SEQUENCE [LARGE SCALE GENOMIC DNA]</scope>
</reference>
<name>A0A330L2U2_9BACT</name>
<dbReference type="Pfam" id="PF03966">
    <property type="entry name" value="Trm112p"/>
    <property type="match status" value="1"/>
</dbReference>
<keyword evidence="2" id="KW-1185">Reference proteome</keyword>
<dbReference type="Proteomes" id="UP000248168">
    <property type="component" value="Unassembled WGS sequence"/>
</dbReference>
<sequence>MAIDKDLLAILCCPETKQPVSLADEGLIQRLNEAISRGGLLNRGKQGVTQRVDGGLVRADAKIFYPIRENIPVMLIDEGILLEQIG</sequence>
<dbReference type="SUPFAM" id="SSF158997">
    <property type="entry name" value="Trm112p-like"/>
    <property type="match status" value="1"/>
</dbReference>
<dbReference type="InterPro" id="IPR005651">
    <property type="entry name" value="Trm112-like"/>
</dbReference>
<dbReference type="EMBL" id="OUNR01000001">
    <property type="protein sequence ID" value="SPP64088.1"/>
    <property type="molecule type" value="Genomic_DNA"/>
</dbReference>
<dbReference type="AlphaFoldDB" id="A0A330L2U2"/>
<organism evidence="1 2">
    <name type="scientific">Nitrospira lenta</name>
    <dbReference type="NCBI Taxonomy" id="1436998"/>
    <lineage>
        <taxon>Bacteria</taxon>
        <taxon>Pseudomonadati</taxon>
        <taxon>Nitrospirota</taxon>
        <taxon>Nitrospiria</taxon>
        <taxon>Nitrospirales</taxon>
        <taxon>Nitrospiraceae</taxon>
        <taxon>Nitrospira</taxon>
    </lineage>
</organism>
<dbReference type="Gene3D" id="2.20.25.10">
    <property type="match status" value="1"/>
</dbReference>
<accession>A0A330L2U2</accession>
<proteinExistence type="predicted"/>
<protein>
    <submittedName>
        <fullName evidence="1">Uncharacterized protein</fullName>
    </submittedName>
</protein>
<evidence type="ECO:0000313" key="1">
    <source>
        <dbReference type="EMBL" id="SPP64088.1"/>
    </source>
</evidence>
<evidence type="ECO:0000313" key="2">
    <source>
        <dbReference type="Proteomes" id="UP000248168"/>
    </source>
</evidence>
<dbReference type="OrthoDB" id="9812205at2"/>
<dbReference type="RefSeq" id="WP_121988511.1">
    <property type="nucleotide sequence ID" value="NZ_OUNR01000001.1"/>
</dbReference>
<dbReference type="InParanoid" id="A0A330L2U2"/>
<gene>
    <name evidence="1" type="ORF">NITLEN_11174</name>
</gene>